<comment type="caution">
    <text evidence="1">The sequence shown here is derived from an EMBL/GenBank/DDBJ whole genome shotgun (WGS) entry which is preliminary data.</text>
</comment>
<accession>A0A934VSN1</accession>
<dbReference type="AlphaFoldDB" id="A0A934VSN1"/>
<keyword evidence="2" id="KW-1185">Reference proteome</keyword>
<organism evidence="1 2">
    <name type="scientific">Pelagicoccus mobilis</name>
    <dbReference type="NCBI Taxonomy" id="415221"/>
    <lineage>
        <taxon>Bacteria</taxon>
        <taxon>Pseudomonadati</taxon>
        <taxon>Verrucomicrobiota</taxon>
        <taxon>Opitutia</taxon>
        <taxon>Puniceicoccales</taxon>
        <taxon>Pelagicoccaceae</taxon>
        <taxon>Pelagicoccus</taxon>
    </lineage>
</organism>
<protein>
    <submittedName>
        <fullName evidence="1">Uncharacterized protein</fullName>
    </submittedName>
</protein>
<reference evidence="1" key="1">
    <citation type="submission" date="2021-01" db="EMBL/GenBank/DDBJ databases">
        <title>Modified the classification status of verrucomicrobia.</title>
        <authorList>
            <person name="Feng X."/>
        </authorList>
    </citation>
    <scope>NUCLEOTIDE SEQUENCE</scope>
    <source>
        <strain evidence="1">KCTC 13126</strain>
    </source>
</reference>
<dbReference type="EMBL" id="JAENIL010000036">
    <property type="protein sequence ID" value="MBK1878843.1"/>
    <property type="molecule type" value="Genomic_DNA"/>
</dbReference>
<dbReference type="Proteomes" id="UP000617628">
    <property type="component" value="Unassembled WGS sequence"/>
</dbReference>
<gene>
    <name evidence="1" type="ORF">JIN87_18315</name>
</gene>
<sequence length="249" mass="28674">MPLREIQLNLEGNEGHEPEHFCLEHVEHIFMDNLPKKIDIDGHEKLIINCFAKRSEDLDRFVSLKPTIGSFASFEMSGFDTETFRKHSIPEKEKVAALWIRNALAELSERFEIPIEAINTAHARTVESGFRKEWIRKQSSKSRGDRKLRLETHCVYDHSGISVTLHIKSRQKTIAKTSPDSGRKMRGIKFDYDSVVWEEDCVCIKNAFGDPYLRFRILEDNTVELLGSTKAVRLMQRGESLIISTNKNA</sequence>
<proteinExistence type="predicted"/>
<evidence type="ECO:0000313" key="1">
    <source>
        <dbReference type="EMBL" id="MBK1878843.1"/>
    </source>
</evidence>
<evidence type="ECO:0000313" key="2">
    <source>
        <dbReference type="Proteomes" id="UP000617628"/>
    </source>
</evidence>
<dbReference type="RefSeq" id="WP_200357057.1">
    <property type="nucleotide sequence ID" value="NZ_JAENIL010000036.1"/>
</dbReference>
<name>A0A934VSN1_9BACT</name>